<dbReference type="InterPro" id="IPR027268">
    <property type="entry name" value="Peptidase_M4/M1_CTD_sf"/>
</dbReference>
<evidence type="ECO:0000313" key="3">
    <source>
        <dbReference type="Proteomes" id="UP000010472"/>
    </source>
</evidence>
<dbReference type="InterPro" id="IPR024191">
    <property type="entry name" value="Peptidase_M61"/>
</dbReference>
<protein>
    <submittedName>
        <fullName evidence="2">Peptidase M61 domain protein</fullName>
    </submittedName>
</protein>
<dbReference type="KEGG" id="cep:Cri9333_1537"/>
<dbReference type="PIRSF" id="PIRSF016493">
    <property type="entry name" value="Glycyl_aminpptds"/>
    <property type="match status" value="1"/>
</dbReference>
<gene>
    <name evidence="2" type="ORF">Cri9333_1537</name>
</gene>
<keyword evidence="3" id="KW-1185">Reference proteome</keyword>
<organism evidence="2 3">
    <name type="scientific">Crinalium epipsammum PCC 9333</name>
    <dbReference type="NCBI Taxonomy" id="1173022"/>
    <lineage>
        <taxon>Bacteria</taxon>
        <taxon>Bacillati</taxon>
        <taxon>Cyanobacteriota</taxon>
        <taxon>Cyanophyceae</taxon>
        <taxon>Gomontiellales</taxon>
        <taxon>Gomontiellaceae</taxon>
        <taxon>Crinalium</taxon>
    </lineage>
</organism>
<evidence type="ECO:0000259" key="1">
    <source>
        <dbReference type="PROSITE" id="PS50106"/>
    </source>
</evidence>
<dbReference type="InterPro" id="IPR040756">
    <property type="entry name" value="Peptidase_M61_N"/>
</dbReference>
<evidence type="ECO:0000313" key="2">
    <source>
        <dbReference type="EMBL" id="AFZ12429.1"/>
    </source>
</evidence>
<dbReference type="InterPro" id="IPR001478">
    <property type="entry name" value="PDZ"/>
</dbReference>
<dbReference type="Proteomes" id="UP000010472">
    <property type="component" value="Chromosome"/>
</dbReference>
<dbReference type="EMBL" id="CP003620">
    <property type="protein sequence ID" value="AFZ12429.1"/>
    <property type="molecule type" value="Genomic_DNA"/>
</dbReference>
<dbReference type="eggNOG" id="COG3975">
    <property type="taxonomic scope" value="Bacteria"/>
</dbReference>
<dbReference type="SMART" id="SM00228">
    <property type="entry name" value="PDZ"/>
    <property type="match status" value="1"/>
</dbReference>
<proteinExistence type="predicted"/>
<name>K9VY05_9CYAN</name>
<sequence>MIVTPQRRATTAFLKAFVTNGFRIKNVLTYLVIAIIKMTKATVVRPNKLSQTSPTIAYQVAMPQPESHLFVVTLKVNNWQASILDLTMPVWTPGSYLVREYSKHLQNFSATNQNGKDLNWSKFSKNHWQIETTGINDITVQYRIFANELSVRTNHLDATHGYFNPAALCFRVPGFEQMPIQITIVPPKPDWQVITPLPRVDGSNTFEAADFDTLVDSPFEIGCHQLYEFEVLGKPHQLAIWGEGNFPVESIIEDTKKVIEVESELFGGLPYEKYLFLLHLTSTGGGGLEHKNSCSLLYPRFGFRALDKYNRFMQLVAHEFFHLWNVKRIRPKGLEVFNYDQENYTPDLWFSEGTTSYYDLIIPKRAGIYDTKTYLENLSKEITRFQTTSGRLIQPLSESSFDAWIKLYRPDANSSNSQISYYLKGEMVSLLLDLLIRARHQNKRSLDHVMLIMWQKFGQAEVGFTPEELRQVIESVAEINLSEFFNRYIDGTEELPFNDYLEPFGLKLIGITEDEFVPYLGMTVKTENGRELIKFVEAGSPAQIAGIDPNDELLAINGFKVTSEQLGDRLKDYRSGDTIHLTVFHQDQLRTLAVKLADPKPSRYQVIFIENSSEVQQQNFAGWLG</sequence>
<dbReference type="HOGENOM" id="CLU_022755_0_1_3"/>
<dbReference type="SUPFAM" id="SSF50156">
    <property type="entry name" value="PDZ domain-like"/>
    <property type="match status" value="1"/>
</dbReference>
<dbReference type="Pfam" id="PF17899">
    <property type="entry name" value="Peptidase_M61_N"/>
    <property type="match status" value="1"/>
</dbReference>
<dbReference type="Gene3D" id="2.60.40.3650">
    <property type="match status" value="1"/>
</dbReference>
<dbReference type="PATRIC" id="fig|1173022.3.peg.1661"/>
<dbReference type="Pfam" id="PF05299">
    <property type="entry name" value="Peptidase_M61"/>
    <property type="match status" value="1"/>
</dbReference>
<reference evidence="2 3" key="1">
    <citation type="submission" date="2012-06" db="EMBL/GenBank/DDBJ databases">
        <title>Finished chromosome of genome of Crinalium epipsammum PCC 9333.</title>
        <authorList>
            <consortium name="US DOE Joint Genome Institute"/>
            <person name="Gugger M."/>
            <person name="Coursin T."/>
            <person name="Rippka R."/>
            <person name="Tandeau De Marsac N."/>
            <person name="Huntemann M."/>
            <person name="Wei C.-L."/>
            <person name="Han J."/>
            <person name="Detter J.C."/>
            <person name="Han C."/>
            <person name="Tapia R."/>
            <person name="Davenport K."/>
            <person name="Daligault H."/>
            <person name="Erkkila T."/>
            <person name="Gu W."/>
            <person name="Munk A.C.C."/>
            <person name="Teshima H."/>
            <person name="Xu Y."/>
            <person name="Chain P."/>
            <person name="Chen A."/>
            <person name="Krypides N."/>
            <person name="Mavromatis K."/>
            <person name="Markowitz V."/>
            <person name="Szeto E."/>
            <person name="Ivanova N."/>
            <person name="Mikhailova N."/>
            <person name="Ovchinnikova G."/>
            <person name="Pagani I."/>
            <person name="Pati A."/>
            <person name="Goodwin L."/>
            <person name="Peters L."/>
            <person name="Pitluck S."/>
            <person name="Woyke T."/>
            <person name="Kerfeld C."/>
        </authorList>
    </citation>
    <scope>NUCLEOTIDE SEQUENCE [LARGE SCALE GENOMIC DNA]</scope>
    <source>
        <strain evidence="2 3">PCC 9333</strain>
    </source>
</reference>
<dbReference type="AlphaFoldDB" id="K9VY05"/>
<dbReference type="PROSITE" id="PS50106">
    <property type="entry name" value="PDZ"/>
    <property type="match status" value="1"/>
</dbReference>
<dbReference type="Gene3D" id="1.10.390.10">
    <property type="entry name" value="Neutral Protease Domain 2"/>
    <property type="match status" value="1"/>
</dbReference>
<dbReference type="InterPro" id="IPR007963">
    <property type="entry name" value="Peptidase_M61_catalytic"/>
</dbReference>
<dbReference type="Pfam" id="PF13180">
    <property type="entry name" value="PDZ_2"/>
    <property type="match status" value="1"/>
</dbReference>
<dbReference type="InterPro" id="IPR036034">
    <property type="entry name" value="PDZ_sf"/>
</dbReference>
<feature type="domain" description="PDZ" evidence="1">
    <location>
        <begin position="508"/>
        <end position="572"/>
    </location>
</feature>
<dbReference type="SUPFAM" id="SSF55486">
    <property type="entry name" value="Metalloproteases ('zincins'), catalytic domain"/>
    <property type="match status" value="1"/>
</dbReference>
<accession>K9VY05</accession>
<dbReference type="Gene3D" id="2.30.42.10">
    <property type="match status" value="1"/>
</dbReference>